<keyword evidence="2" id="KW-1185">Reference proteome</keyword>
<reference evidence="1 2" key="1">
    <citation type="journal article" date="2018" name="Sci. Rep.">
        <title>Genomic signatures of local adaptation to the degree of environmental predictability in rotifers.</title>
        <authorList>
            <person name="Franch-Gras L."/>
            <person name="Hahn C."/>
            <person name="Garcia-Roger E.M."/>
            <person name="Carmona M.J."/>
            <person name="Serra M."/>
            <person name="Gomez A."/>
        </authorList>
    </citation>
    <scope>NUCLEOTIDE SEQUENCE [LARGE SCALE GENOMIC DNA]</scope>
    <source>
        <strain evidence="1">HYR1</strain>
    </source>
</reference>
<dbReference type="Proteomes" id="UP000276133">
    <property type="component" value="Unassembled WGS sequence"/>
</dbReference>
<dbReference type="EMBL" id="REGN01004268">
    <property type="protein sequence ID" value="RNA18288.1"/>
    <property type="molecule type" value="Genomic_DNA"/>
</dbReference>
<comment type="caution">
    <text evidence="1">The sequence shown here is derived from an EMBL/GenBank/DDBJ whole genome shotgun (WGS) entry which is preliminary data.</text>
</comment>
<sequence length="69" mass="8287">MHLKFGIGKSRSILQNSDRFCRLSKKKNKSEFYKRVLKVLSVHPVMNKSISTMKWHRRTQRNPLVMKQE</sequence>
<organism evidence="1 2">
    <name type="scientific">Brachionus plicatilis</name>
    <name type="common">Marine rotifer</name>
    <name type="synonym">Brachionus muelleri</name>
    <dbReference type="NCBI Taxonomy" id="10195"/>
    <lineage>
        <taxon>Eukaryota</taxon>
        <taxon>Metazoa</taxon>
        <taxon>Spiralia</taxon>
        <taxon>Gnathifera</taxon>
        <taxon>Rotifera</taxon>
        <taxon>Eurotatoria</taxon>
        <taxon>Monogononta</taxon>
        <taxon>Pseudotrocha</taxon>
        <taxon>Ploima</taxon>
        <taxon>Brachionidae</taxon>
        <taxon>Brachionus</taxon>
    </lineage>
</organism>
<evidence type="ECO:0000313" key="2">
    <source>
        <dbReference type="Proteomes" id="UP000276133"/>
    </source>
</evidence>
<evidence type="ECO:0000313" key="1">
    <source>
        <dbReference type="EMBL" id="RNA18288.1"/>
    </source>
</evidence>
<gene>
    <name evidence="1" type="ORF">BpHYR1_053102</name>
</gene>
<dbReference type="AlphaFoldDB" id="A0A3M7R4X7"/>
<protein>
    <submittedName>
        <fullName evidence="1">Uncharacterized protein</fullName>
    </submittedName>
</protein>
<accession>A0A3M7R4X7</accession>
<name>A0A3M7R4X7_BRAPC</name>
<proteinExistence type="predicted"/>